<evidence type="ECO:0000259" key="3">
    <source>
        <dbReference type="Pfam" id="PF00685"/>
    </source>
</evidence>
<reference evidence="4" key="1">
    <citation type="journal article" date="2016" name="Ticks Tick Borne Dis.">
        <title>De novo assembly and annotation of the salivary gland transcriptome of Rhipicephalus appendiculatus male and female ticks during blood feeding.</title>
        <authorList>
            <person name="de Castro M.H."/>
            <person name="de Klerk D."/>
            <person name="Pienaar R."/>
            <person name="Latif A.A."/>
            <person name="Rees D.J."/>
            <person name="Mans B.J."/>
        </authorList>
    </citation>
    <scope>NUCLEOTIDE SEQUENCE</scope>
    <source>
        <tissue evidence="4">Salivary glands</tissue>
    </source>
</reference>
<evidence type="ECO:0000313" key="4">
    <source>
        <dbReference type="EMBL" id="JAP75801.1"/>
    </source>
</evidence>
<feature type="domain" description="Sulfotransferase" evidence="3">
    <location>
        <begin position="33"/>
        <end position="226"/>
    </location>
</feature>
<dbReference type="GO" id="GO:0008146">
    <property type="term" value="F:sulfotransferase activity"/>
    <property type="evidence" value="ECO:0007669"/>
    <property type="project" value="InterPro"/>
</dbReference>
<evidence type="ECO:0000256" key="2">
    <source>
        <dbReference type="ARBA" id="ARBA00022679"/>
    </source>
</evidence>
<accession>A0A131YCY6</accession>
<dbReference type="Gene3D" id="3.40.50.300">
    <property type="entry name" value="P-loop containing nucleotide triphosphate hydrolases"/>
    <property type="match status" value="1"/>
</dbReference>
<dbReference type="Pfam" id="PF00685">
    <property type="entry name" value="Sulfotransfer_1"/>
    <property type="match status" value="2"/>
</dbReference>
<keyword evidence="2 4" id="KW-0808">Transferase</keyword>
<organism evidence="4">
    <name type="scientific">Rhipicephalus appendiculatus</name>
    <name type="common">Brown ear tick</name>
    <dbReference type="NCBI Taxonomy" id="34631"/>
    <lineage>
        <taxon>Eukaryota</taxon>
        <taxon>Metazoa</taxon>
        <taxon>Ecdysozoa</taxon>
        <taxon>Arthropoda</taxon>
        <taxon>Chelicerata</taxon>
        <taxon>Arachnida</taxon>
        <taxon>Acari</taxon>
        <taxon>Parasitiformes</taxon>
        <taxon>Ixodida</taxon>
        <taxon>Ixodoidea</taxon>
        <taxon>Ixodidae</taxon>
        <taxon>Rhipicephalinae</taxon>
        <taxon>Rhipicephalus</taxon>
        <taxon>Rhipicephalus</taxon>
    </lineage>
</organism>
<feature type="domain" description="Sulfotransferase" evidence="3">
    <location>
        <begin position="249"/>
        <end position="300"/>
    </location>
</feature>
<dbReference type="AlphaFoldDB" id="A0A131YCY6"/>
<dbReference type="EMBL" id="GEDV01012756">
    <property type="protein sequence ID" value="JAP75801.1"/>
    <property type="molecule type" value="Transcribed_RNA"/>
</dbReference>
<comment type="similarity">
    <text evidence="1">Belongs to the sulfotransferase 1 family.</text>
</comment>
<dbReference type="PANTHER" id="PTHR11783">
    <property type="entry name" value="SULFOTRANSFERASE SULT"/>
    <property type="match status" value="1"/>
</dbReference>
<protein>
    <submittedName>
        <fullName evidence="4">Sulfotransferase</fullName>
    </submittedName>
</protein>
<dbReference type="SUPFAM" id="SSF52540">
    <property type="entry name" value="P-loop containing nucleoside triphosphate hydrolases"/>
    <property type="match status" value="1"/>
</dbReference>
<sequence>MDPDSYRDIDGLRMLKFFDETNVRFAMGYEPQDDDVIIATYPKCGTTWTQYIVSNIFTRGNPPKTTVDFMLSSPIIELTGVDAVRKMPRPGALMTHLPCDKCKYSTRAKYIYVTRNPYDCCVSYYHFMKYYTSSNCEDVSFDKFFDLFISGKVLYGDYFDHLLSWYPHRDDPNVLFLTYEKLQEDTTHGVLRIADFLGEEYGSALRKDEALLKKVLDSCSVQNMKTVMADPTKVWIRKALELPPERRIASMESYRHNPAHREETLRGGGLVRKGVVGDWKNHFSTEHIERMKRWIAEKTATNPDVTNLWEGLNLPL</sequence>
<dbReference type="InterPro" id="IPR027417">
    <property type="entry name" value="P-loop_NTPase"/>
</dbReference>
<proteinExistence type="inferred from homology"/>
<name>A0A131YCY6_RHIAP</name>
<evidence type="ECO:0000256" key="1">
    <source>
        <dbReference type="ARBA" id="ARBA00005771"/>
    </source>
</evidence>
<dbReference type="InterPro" id="IPR000863">
    <property type="entry name" value="Sulfotransferase_dom"/>
</dbReference>